<name>A0A1F5Y062_9BACT</name>
<keyword evidence="6" id="KW-0694">RNA-binding</keyword>
<evidence type="ECO:0000256" key="2">
    <source>
        <dbReference type="ARBA" id="ARBA00022649"/>
    </source>
</evidence>
<evidence type="ECO:0008006" key="10">
    <source>
        <dbReference type="Google" id="ProtNLM"/>
    </source>
</evidence>
<sequence length="70" mass="7880">MPKLPRLTPRKVISILKQNGFILDHATGSHYIFYSPDTKRRVTVAYHSREIPKGTLAAILKQAGIPPEKI</sequence>
<keyword evidence="5" id="KW-0378">Hydrolase</keyword>
<proteinExistence type="inferred from homology"/>
<dbReference type="InterPro" id="IPR038570">
    <property type="entry name" value="HicA_sf"/>
</dbReference>
<dbReference type="GO" id="GO:0003729">
    <property type="term" value="F:mRNA binding"/>
    <property type="evidence" value="ECO:0007669"/>
    <property type="project" value="InterPro"/>
</dbReference>
<dbReference type="AlphaFoldDB" id="A0A1F5Y062"/>
<evidence type="ECO:0000313" key="9">
    <source>
        <dbReference type="Proteomes" id="UP000178894"/>
    </source>
</evidence>
<keyword evidence="7" id="KW-0346">Stress response</keyword>
<evidence type="ECO:0000313" key="8">
    <source>
        <dbReference type="EMBL" id="OGF93472.1"/>
    </source>
</evidence>
<dbReference type="InterPro" id="IPR012933">
    <property type="entry name" value="HicA_mRNA_interferase"/>
</dbReference>
<dbReference type="GO" id="GO:0016787">
    <property type="term" value="F:hydrolase activity"/>
    <property type="evidence" value="ECO:0007669"/>
    <property type="project" value="UniProtKB-KW"/>
</dbReference>
<evidence type="ECO:0000256" key="1">
    <source>
        <dbReference type="ARBA" id="ARBA00006620"/>
    </source>
</evidence>
<dbReference type="Pfam" id="PF07927">
    <property type="entry name" value="HicA_toxin"/>
    <property type="match status" value="1"/>
</dbReference>
<dbReference type="Proteomes" id="UP000178894">
    <property type="component" value="Unassembled WGS sequence"/>
</dbReference>
<evidence type="ECO:0000256" key="5">
    <source>
        <dbReference type="ARBA" id="ARBA00022801"/>
    </source>
</evidence>
<evidence type="ECO:0000256" key="4">
    <source>
        <dbReference type="ARBA" id="ARBA00022759"/>
    </source>
</evidence>
<organism evidence="8 9">
    <name type="scientific">Candidatus Giovannonibacteria bacterium RIFCSPLOWO2_12_FULL_44_15</name>
    <dbReference type="NCBI Taxonomy" id="1798364"/>
    <lineage>
        <taxon>Bacteria</taxon>
        <taxon>Candidatus Giovannoniibacteriota</taxon>
    </lineage>
</organism>
<dbReference type="EMBL" id="MFIQ01000016">
    <property type="protein sequence ID" value="OGF93472.1"/>
    <property type="molecule type" value="Genomic_DNA"/>
</dbReference>
<dbReference type="GO" id="GO:0004519">
    <property type="term" value="F:endonuclease activity"/>
    <property type="evidence" value="ECO:0007669"/>
    <property type="project" value="UniProtKB-KW"/>
</dbReference>
<comment type="caution">
    <text evidence="8">The sequence shown here is derived from an EMBL/GenBank/DDBJ whole genome shotgun (WGS) entry which is preliminary data.</text>
</comment>
<dbReference type="STRING" id="1798364.A3G54_00955"/>
<protein>
    <recommendedName>
        <fullName evidence="10">Addiction module toxin, HicA family</fullName>
    </recommendedName>
</protein>
<keyword evidence="3" id="KW-0540">Nuclease</keyword>
<accession>A0A1F5Y062</accession>
<reference evidence="8 9" key="1">
    <citation type="journal article" date="2016" name="Nat. Commun.">
        <title>Thousands of microbial genomes shed light on interconnected biogeochemical processes in an aquifer system.</title>
        <authorList>
            <person name="Anantharaman K."/>
            <person name="Brown C.T."/>
            <person name="Hug L.A."/>
            <person name="Sharon I."/>
            <person name="Castelle C.J."/>
            <person name="Probst A.J."/>
            <person name="Thomas B.C."/>
            <person name="Singh A."/>
            <person name="Wilkins M.J."/>
            <person name="Karaoz U."/>
            <person name="Brodie E.L."/>
            <person name="Williams K.H."/>
            <person name="Hubbard S.S."/>
            <person name="Banfield J.F."/>
        </authorList>
    </citation>
    <scope>NUCLEOTIDE SEQUENCE [LARGE SCALE GENOMIC DNA]</scope>
</reference>
<comment type="similarity">
    <text evidence="1">Belongs to the HicA mRNA interferase family.</text>
</comment>
<evidence type="ECO:0000256" key="3">
    <source>
        <dbReference type="ARBA" id="ARBA00022722"/>
    </source>
</evidence>
<evidence type="ECO:0000256" key="7">
    <source>
        <dbReference type="ARBA" id="ARBA00023016"/>
    </source>
</evidence>
<gene>
    <name evidence="8" type="ORF">A3G54_00955</name>
</gene>
<dbReference type="Gene3D" id="3.30.920.30">
    <property type="entry name" value="Hypothetical protein"/>
    <property type="match status" value="1"/>
</dbReference>
<keyword evidence="4" id="KW-0255">Endonuclease</keyword>
<evidence type="ECO:0000256" key="6">
    <source>
        <dbReference type="ARBA" id="ARBA00022884"/>
    </source>
</evidence>
<dbReference type="SUPFAM" id="SSF54786">
    <property type="entry name" value="YcfA/nrd intein domain"/>
    <property type="match status" value="1"/>
</dbReference>
<keyword evidence="2" id="KW-1277">Toxin-antitoxin system</keyword>